<name>A0A8X6Q287_NEPPI</name>
<organism evidence="2 3">
    <name type="scientific">Nephila pilipes</name>
    <name type="common">Giant wood spider</name>
    <name type="synonym">Nephila maculata</name>
    <dbReference type="NCBI Taxonomy" id="299642"/>
    <lineage>
        <taxon>Eukaryota</taxon>
        <taxon>Metazoa</taxon>
        <taxon>Ecdysozoa</taxon>
        <taxon>Arthropoda</taxon>
        <taxon>Chelicerata</taxon>
        <taxon>Arachnida</taxon>
        <taxon>Araneae</taxon>
        <taxon>Araneomorphae</taxon>
        <taxon>Entelegynae</taxon>
        <taxon>Araneoidea</taxon>
        <taxon>Nephilidae</taxon>
        <taxon>Nephila</taxon>
    </lineage>
</organism>
<proteinExistence type="predicted"/>
<keyword evidence="3" id="KW-1185">Reference proteome</keyword>
<feature type="domain" description="Pyruvate kinase C-terminal" evidence="1">
    <location>
        <begin position="1"/>
        <end position="92"/>
    </location>
</feature>
<accession>A0A8X6Q287</accession>
<keyword evidence="2" id="KW-0808">Transferase</keyword>
<dbReference type="Pfam" id="PF02887">
    <property type="entry name" value="PK_C"/>
    <property type="match status" value="1"/>
</dbReference>
<dbReference type="OrthoDB" id="108365at2759"/>
<evidence type="ECO:0000313" key="3">
    <source>
        <dbReference type="Proteomes" id="UP000887013"/>
    </source>
</evidence>
<evidence type="ECO:0000313" key="2">
    <source>
        <dbReference type="EMBL" id="GFT92725.1"/>
    </source>
</evidence>
<dbReference type="EMBL" id="BMAW01121124">
    <property type="protein sequence ID" value="GFT92725.1"/>
    <property type="molecule type" value="Genomic_DNA"/>
</dbReference>
<protein>
    <submittedName>
        <fullName evidence="2">Pyruvate kinase PKM</fullName>
    </submittedName>
</protein>
<dbReference type="InterPro" id="IPR015795">
    <property type="entry name" value="Pyrv_Knase_C"/>
</dbReference>
<dbReference type="Gene3D" id="3.40.1380.20">
    <property type="entry name" value="Pyruvate kinase, C-terminal domain"/>
    <property type="match status" value="1"/>
</dbReference>
<sequence length="95" mass="10662">TAHLISKYRPRCPILCVTREAVTARQAQVYRAIIAIHFTDEKKSDFMEDVKTRIDYAINFGKKKEILSNGNIIITVTGSRPGKGGTDTIRVINVQ</sequence>
<comment type="caution">
    <text evidence="2">The sequence shown here is derived from an EMBL/GenBank/DDBJ whole genome shotgun (WGS) entry which is preliminary data.</text>
</comment>
<dbReference type="InterPro" id="IPR036918">
    <property type="entry name" value="Pyrv_Knase_C_sf"/>
</dbReference>
<keyword evidence="2" id="KW-0418">Kinase</keyword>
<reference evidence="2" key="1">
    <citation type="submission" date="2020-08" db="EMBL/GenBank/DDBJ databases">
        <title>Multicomponent nature underlies the extraordinary mechanical properties of spider dragline silk.</title>
        <authorList>
            <person name="Kono N."/>
            <person name="Nakamura H."/>
            <person name="Mori M."/>
            <person name="Yoshida Y."/>
            <person name="Ohtoshi R."/>
            <person name="Malay A.D."/>
            <person name="Moran D.A.P."/>
            <person name="Tomita M."/>
            <person name="Numata K."/>
            <person name="Arakawa K."/>
        </authorList>
    </citation>
    <scope>NUCLEOTIDE SEQUENCE</scope>
</reference>
<dbReference type="AlphaFoldDB" id="A0A8X6Q287"/>
<dbReference type="GO" id="GO:0016301">
    <property type="term" value="F:kinase activity"/>
    <property type="evidence" value="ECO:0007669"/>
    <property type="project" value="UniProtKB-KW"/>
</dbReference>
<feature type="non-terminal residue" evidence="2">
    <location>
        <position position="1"/>
    </location>
</feature>
<gene>
    <name evidence="2" type="primary">pkm</name>
    <name evidence="2" type="ORF">NPIL_623991</name>
</gene>
<dbReference type="SUPFAM" id="SSF52935">
    <property type="entry name" value="PK C-terminal domain-like"/>
    <property type="match status" value="1"/>
</dbReference>
<evidence type="ECO:0000259" key="1">
    <source>
        <dbReference type="Pfam" id="PF02887"/>
    </source>
</evidence>
<keyword evidence="2" id="KW-0670">Pyruvate</keyword>
<dbReference type="Proteomes" id="UP000887013">
    <property type="component" value="Unassembled WGS sequence"/>
</dbReference>